<comment type="caution">
    <text evidence="2">The sequence shown here is derived from an EMBL/GenBank/DDBJ whole genome shotgun (WGS) entry which is preliminary data.</text>
</comment>
<feature type="compositionally biased region" description="Polar residues" evidence="1">
    <location>
        <begin position="122"/>
        <end position="150"/>
    </location>
</feature>
<feature type="compositionally biased region" description="Polar residues" evidence="1">
    <location>
        <begin position="33"/>
        <end position="50"/>
    </location>
</feature>
<feature type="compositionally biased region" description="Acidic residues" evidence="1">
    <location>
        <begin position="1"/>
        <end position="10"/>
    </location>
</feature>
<evidence type="ECO:0000313" key="2">
    <source>
        <dbReference type="EMBL" id="PIK60911.1"/>
    </source>
</evidence>
<feature type="compositionally biased region" description="Basic and acidic residues" evidence="1">
    <location>
        <begin position="105"/>
        <end position="118"/>
    </location>
</feature>
<gene>
    <name evidence="2" type="ORF">BSL78_02085</name>
</gene>
<feature type="compositionally biased region" description="Basic and acidic residues" evidence="1">
    <location>
        <begin position="11"/>
        <end position="32"/>
    </location>
</feature>
<organism evidence="2 3">
    <name type="scientific">Stichopus japonicus</name>
    <name type="common">Sea cucumber</name>
    <dbReference type="NCBI Taxonomy" id="307972"/>
    <lineage>
        <taxon>Eukaryota</taxon>
        <taxon>Metazoa</taxon>
        <taxon>Echinodermata</taxon>
        <taxon>Eleutherozoa</taxon>
        <taxon>Echinozoa</taxon>
        <taxon>Holothuroidea</taxon>
        <taxon>Aspidochirotacea</taxon>
        <taxon>Aspidochirotida</taxon>
        <taxon>Stichopodidae</taxon>
        <taxon>Apostichopus</taxon>
    </lineage>
</organism>
<evidence type="ECO:0000313" key="3">
    <source>
        <dbReference type="Proteomes" id="UP000230750"/>
    </source>
</evidence>
<evidence type="ECO:0000256" key="1">
    <source>
        <dbReference type="SAM" id="MobiDB-lite"/>
    </source>
</evidence>
<reference evidence="2 3" key="1">
    <citation type="journal article" date="2017" name="PLoS Biol.">
        <title>The sea cucumber genome provides insights into morphological evolution and visceral regeneration.</title>
        <authorList>
            <person name="Zhang X."/>
            <person name="Sun L."/>
            <person name="Yuan J."/>
            <person name="Sun Y."/>
            <person name="Gao Y."/>
            <person name="Zhang L."/>
            <person name="Li S."/>
            <person name="Dai H."/>
            <person name="Hamel J.F."/>
            <person name="Liu C."/>
            <person name="Yu Y."/>
            <person name="Liu S."/>
            <person name="Lin W."/>
            <person name="Guo K."/>
            <person name="Jin S."/>
            <person name="Xu P."/>
            <person name="Storey K.B."/>
            <person name="Huan P."/>
            <person name="Zhang T."/>
            <person name="Zhou Y."/>
            <person name="Zhang J."/>
            <person name="Lin C."/>
            <person name="Li X."/>
            <person name="Xing L."/>
            <person name="Huo D."/>
            <person name="Sun M."/>
            <person name="Wang L."/>
            <person name="Mercier A."/>
            <person name="Li F."/>
            <person name="Yang H."/>
            <person name="Xiang J."/>
        </authorList>
    </citation>
    <scope>NUCLEOTIDE SEQUENCE [LARGE SCALE GENOMIC DNA]</scope>
    <source>
        <strain evidence="2">Shaxun</strain>
        <tissue evidence="2">Muscle</tissue>
    </source>
</reference>
<feature type="compositionally biased region" description="Basic and acidic residues" evidence="1">
    <location>
        <begin position="63"/>
        <end position="85"/>
    </location>
</feature>
<feature type="compositionally biased region" description="Polar residues" evidence="1">
    <location>
        <begin position="177"/>
        <end position="193"/>
    </location>
</feature>
<protein>
    <submittedName>
        <fullName evidence="2">Uncharacterized protein</fullName>
    </submittedName>
</protein>
<accession>A0A2G8LKX9</accession>
<dbReference type="AlphaFoldDB" id="A0A2G8LKX9"/>
<feature type="compositionally biased region" description="Polar residues" evidence="1">
    <location>
        <begin position="228"/>
        <end position="244"/>
    </location>
</feature>
<feature type="region of interest" description="Disordered" evidence="1">
    <location>
        <begin position="1"/>
        <end position="285"/>
    </location>
</feature>
<dbReference type="Proteomes" id="UP000230750">
    <property type="component" value="Unassembled WGS sequence"/>
</dbReference>
<proteinExistence type="predicted"/>
<keyword evidence="3" id="KW-1185">Reference proteome</keyword>
<sequence length="356" mass="39521">MEQMFFDEVEEVHLEKDMRVKENRLKPERRESSSSGKFLQNGDMNTSAAETNRDTGGKPSEITTDKYRARMESMFDQFEKAEGKSPKGSPRRSPTPKIKVAKNNGTKDSEKQAKDRNKGVLQRQNSFDKSNKSGASNTEGQSSTTASGSGKSRGRSPVKVRQLPNVPPRNNGRGSPASPSGRTENSGPSSLGRTSGKGRKLPEVPKILLQNKLGRLKYERSKSATRVPHSSPSQVERGGSTMSLSPRMERRKLSAPSMESRDDSCHSPPDSGRTGLPGDGRSKHLGDPSTYASCIVYFKKETSRSVRRKDSNLVCLPRLLLQSRTSKRRTGSLRTKAKRRARKPYCRLIHLPQNLH</sequence>
<dbReference type="EMBL" id="MRZV01000044">
    <property type="protein sequence ID" value="PIK60911.1"/>
    <property type="molecule type" value="Genomic_DNA"/>
</dbReference>
<name>A0A2G8LKX9_STIJA</name>